<dbReference type="AlphaFoldDB" id="A0A1L3FL87"/>
<gene>
    <name evidence="2" type="ORF">BKD09_37645</name>
</gene>
<dbReference type="SUPFAM" id="SSF89796">
    <property type="entry name" value="CoA-transferase family III (CaiB/BaiF)"/>
    <property type="match status" value="1"/>
</dbReference>
<name>A0A1L3FL87_BRAJP</name>
<sequence length="406" mass="44711">MTTAAPEAATELRPLAGLRVIEFSQMVMGPSCGLILADLGADVIKVEPPKGDRTRYFKGPAAGFFATYSRNKRSIALDTSTAEGQTIARRLIESGDVLIENFRPGLLKRIGLDYESVAAFAPRLIYCSLKGYLPGPYENRLALDEVVQMMGGLAYMTGLPDRPMRAGASVNDIMGGMFGVIAIQAALAERQRTGRGRYIQSALYENNVFLMAQAMMCEVVSGQPSIPYSIKDSPWPVYDLFDTRDGSKLFVTIVGEEQWEAFCRAFDRESWLADPRFATSNDRVDHRGWLIPEIAKIFKQWDKADLAARLEQLDLPYAPVNKPGDLFDDPHLNQSGGLTNIHLPDGGEAKTPLLPISMDGRRLPNRYDPPQIGEQTREILSEIGVSSNEIEALRKAGTIRIAPGPS</sequence>
<dbReference type="OrthoDB" id="7457784at2"/>
<dbReference type="Gene3D" id="3.40.50.10540">
    <property type="entry name" value="Crotonobetainyl-coa:carnitine coa-transferase, domain 1"/>
    <property type="match status" value="1"/>
</dbReference>
<evidence type="ECO:0000313" key="2">
    <source>
        <dbReference type="EMBL" id="APG14093.1"/>
    </source>
</evidence>
<dbReference type="InterPro" id="IPR044855">
    <property type="entry name" value="CoA-Trfase_III_dom3_sf"/>
</dbReference>
<dbReference type="GO" id="GO:0008410">
    <property type="term" value="F:CoA-transferase activity"/>
    <property type="evidence" value="ECO:0007669"/>
    <property type="project" value="TreeGrafter"/>
</dbReference>
<keyword evidence="1 2" id="KW-0808">Transferase</keyword>
<evidence type="ECO:0000313" key="3">
    <source>
        <dbReference type="Proteomes" id="UP000181962"/>
    </source>
</evidence>
<organism evidence="2 3">
    <name type="scientific">Bradyrhizobium japonicum</name>
    <dbReference type="NCBI Taxonomy" id="375"/>
    <lineage>
        <taxon>Bacteria</taxon>
        <taxon>Pseudomonadati</taxon>
        <taxon>Pseudomonadota</taxon>
        <taxon>Alphaproteobacteria</taxon>
        <taxon>Hyphomicrobiales</taxon>
        <taxon>Nitrobacteraceae</taxon>
        <taxon>Bradyrhizobium</taxon>
    </lineage>
</organism>
<dbReference type="EMBL" id="CP017637">
    <property type="protein sequence ID" value="APG14093.1"/>
    <property type="molecule type" value="Genomic_DNA"/>
</dbReference>
<dbReference type="InterPro" id="IPR050483">
    <property type="entry name" value="CoA-transferase_III_domain"/>
</dbReference>
<evidence type="ECO:0000256" key="1">
    <source>
        <dbReference type="ARBA" id="ARBA00022679"/>
    </source>
</evidence>
<accession>A0A1L3FL87</accession>
<dbReference type="InterPro" id="IPR003673">
    <property type="entry name" value="CoA-Trfase_fam_III"/>
</dbReference>
<dbReference type="Proteomes" id="UP000181962">
    <property type="component" value="Chromosome"/>
</dbReference>
<dbReference type="RefSeq" id="WP_071916054.1">
    <property type="nucleotide sequence ID" value="NZ_CP017637.1"/>
</dbReference>
<reference evidence="2 3" key="1">
    <citation type="submission" date="2016-11" db="EMBL/GenBank/DDBJ databases">
        <title>Complete Genome Sequence of Bradyrhizobium sp. strain J5, an isolated from soybean nodule in Hokkaido.</title>
        <authorList>
            <person name="Kanehara K."/>
        </authorList>
    </citation>
    <scope>NUCLEOTIDE SEQUENCE [LARGE SCALE GENOMIC DNA]</scope>
    <source>
        <strain evidence="2 3">J5</strain>
    </source>
</reference>
<dbReference type="Gene3D" id="3.30.1540.10">
    <property type="entry name" value="formyl-coa transferase, domain 3"/>
    <property type="match status" value="1"/>
</dbReference>
<dbReference type="PANTHER" id="PTHR48207:SF3">
    <property type="entry name" value="SUCCINATE--HYDROXYMETHYLGLUTARATE COA-TRANSFERASE"/>
    <property type="match status" value="1"/>
</dbReference>
<dbReference type="PANTHER" id="PTHR48207">
    <property type="entry name" value="SUCCINATE--HYDROXYMETHYLGLUTARATE COA-TRANSFERASE"/>
    <property type="match status" value="1"/>
</dbReference>
<protein>
    <submittedName>
        <fullName evidence="2">Formyl-CoA transferase</fullName>
    </submittedName>
</protein>
<dbReference type="InterPro" id="IPR023606">
    <property type="entry name" value="CoA-Trfase_III_dom_1_sf"/>
</dbReference>
<dbReference type="Pfam" id="PF02515">
    <property type="entry name" value="CoA_transf_3"/>
    <property type="match status" value="1"/>
</dbReference>
<proteinExistence type="predicted"/>